<dbReference type="PANTHER" id="PTHR43851">
    <property type="match status" value="1"/>
</dbReference>
<dbReference type="CDD" id="cd13970">
    <property type="entry name" value="ABC1_ADCK3"/>
    <property type="match status" value="1"/>
</dbReference>
<dbReference type="InterPro" id="IPR051409">
    <property type="entry name" value="Atypical_kinase_ADCK"/>
</dbReference>
<gene>
    <name evidence="7" type="ordered locus">Cwoe_3825</name>
</gene>
<sequence>MTAEPEPEDDPPPEAEKLPTGRLARTARVGGLVAGQGVRWAGMRTANRVRTPERAAAAQSDRTAALVHQLVDQLGQMRGAAMKVGQMISMVEFDGLPEDQQDELQRKLAALRDDVPPVRFADLEQLMRKELGGPLKRVFSDFDERAFAAASIGQVHRATTVDGDDVVVKVQYPGVAEAVETDLRNATLLLPLVKRLAPGLDAKALAAEMRERIGEELDYELEAQNHRRIERLLRGHPFARVPRVRTDLSTQRVLVSEYVAGERFEEVRRDGEAERDRYGEIVFRFFFGLLYRDRIVLGDPHPGNYLLCPDGRVCFLDFGLVRDVGADRIDGERGIALAVRDKDAAALKTALRTAGYLPGDRADAVDADWALKLMRMAIKWYAVPGVRRFSPEDARNARERPDRPRPDAEQRAATKTQMNQFTLPPEALLIRRMHGIVAIVLSQLRAGADWGAIAAEYLHGAPPATPLGEAEAAFFAGRRAA</sequence>
<evidence type="ECO:0000259" key="6">
    <source>
        <dbReference type="Pfam" id="PF03109"/>
    </source>
</evidence>
<dbReference type="SUPFAM" id="SSF56112">
    <property type="entry name" value="Protein kinase-like (PK-like)"/>
    <property type="match status" value="1"/>
</dbReference>
<dbReference type="GO" id="GO:0005524">
    <property type="term" value="F:ATP binding"/>
    <property type="evidence" value="ECO:0007669"/>
    <property type="project" value="UniProtKB-KW"/>
</dbReference>
<reference evidence="8" key="2">
    <citation type="submission" date="2010-01" db="EMBL/GenBank/DDBJ databases">
        <title>The complete genome of Conexibacter woesei DSM 14684.</title>
        <authorList>
            <consortium name="US DOE Joint Genome Institute (JGI-PGF)"/>
            <person name="Lucas S."/>
            <person name="Copeland A."/>
            <person name="Lapidus A."/>
            <person name="Glavina del Rio T."/>
            <person name="Dalin E."/>
            <person name="Tice H."/>
            <person name="Bruce D."/>
            <person name="Goodwin L."/>
            <person name="Pitluck S."/>
            <person name="Kyrpides N."/>
            <person name="Mavromatis K."/>
            <person name="Ivanova N."/>
            <person name="Mikhailova N."/>
            <person name="Chertkov O."/>
            <person name="Brettin T."/>
            <person name="Detter J.C."/>
            <person name="Han C."/>
            <person name="Larimer F."/>
            <person name="Land M."/>
            <person name="Hauser L."/>
            <person name="Markowitz V."/>
            <person name="Cheng J.-F."/>
            <person name="Hugenholtz P."/>
            <person name="Woyke T."/>
            <person name="Wu D."/>
            <person name="Pukall R."/>
            <person name="Steenblock K."/>
            <person name="Schneider S."/>
            <person name="Klenk H.-P."/>
            <person name="Eisen J.A."/>
        </authorList>
    </citation>
    <scope>NUCLEOTIDE SEQUENCE [LARGE SCALE GENOMIC DNA]</scope>
    <source>
        <strain evidence="8">DSM 14684 / CIP 108061 / JCM 11494 / NBRC 100937 / ID131577</strain>
    </source>
</reference>
<evidence type="ECO:0000256" key="4">
    <source>
        <dbReference type="ARBA" id="ARBA00022840"/>
    </source>
</evidence>
<dbReference type="GO" id="GO:0016740">
    <property type="term" value="F:transferase activity"/>
    <property type="evidence" value="ECO:0007669"/>
    <property type="project" value="UniProtKB-KW"/>
</dbReference>
<reference evidence="7 8" key="1">
    <citation type="journal article" date="2010" name="Stand. Genomic Sci.">
        <title>Complete genome sequence of Conexibacter woesei type strain (ID131577).</title>
        <authorList>
            <person name="Pukall R."/>
            <person name="Lapidus A."/>
            <person name="Glavina Del Rio T."/>
            <person name="Copeland A."/>
            <person name="Tice H."/>
            <person name="Cheng J.-F."/>
            <person name="Lucas S."/>
            <person name="Chen F."/>
            <person name="Nolan M."/>
            <person name="Bruce D."/>
            <person name="Goodwin L."/>
            <person name="Pitluck S."/>
            <person name="Mavromatis K."/>
            <person name="Ivanova N."/>
            <person name="Ovchinnikova G."/>
            <person name="Pati A."/>
            <person name="Chen A."/>
            <person name="Palaniappan K."/>
            <person name="Land M."/>
            <person name="Hauser L."/>
            <person name="Chang Y.-J."/>
            <person name="Jeffries C.D."/>
            <person name="Chain P."/>
            <person name="Meincke L."/>
            <person name="Sims D."/>
            <person name="Brettin T."/>
            <person name="Detter J.C."/>
            <person name="Rohde M."/>
            <person name="Goeker M."/>
            <person name="Bristow J."/>
            <person name="Eisen J.A."/>
            <person name="Markowitz V."/>
            <person name="Kyrpides N.C."/>
            <person name="Klenk H.-P."/>
            <person name="Hugenholtz P."/>
        </authorList>
    </citation>
    <scope>NUCLEOTIDE SEQUENCE [LARGE SCALE GENOMIC DNA]</scope>
    <source>
        <strain evidence="8">DSM 14684 / CIP 108061 / JCM 11494 / NBRC 100937 / ID131577</strain>
    </source>
</reference>
<dbReference type="RefSeq" id="WP_012935293.1">
    <property type="nucleotide sequence ID" value="NC_013739.1"/>
</dbReference>
<evidence type="ECO:0000256" key="1">
    <source>
        <dbReference type="ARBA" id="ARBA00009670"/>
    </source>
</evidence>
<evidence type="ECO:0000256" key="2">
    <source>
        <dbReference type="ARBA" id="ARBA00022679"/>
    </source>
</evidence>
<evidence type="ECO:0000313" key="7">
    <source>
        <dbReference type="EMBL" id="ADB52242.1"/>
    </source>
</evidence>
<dbReference type="HOGENOM" id="CLU_006533_9_3_11"/>
<feature type="region of interest" description="Disordered" evidence="5">
    <location>
        <begin position="392"/>
        <end position="415"/>
    </location>
</feature>
<dbReference type="AlphaFoldDB" id="D3F2H6"/>
<keyword evidence="8" id="KW-1185">Reference proteome</keyword>
<evidence type="ECO:0000256" key="5">
    <source>
        <dbReference type="SAM" id="MobiDB-lite"/>
    </source>
</evidence>
<dbReference type="InterPro" id="IPR011009">
    <property type="entry name" value="Kinase-like_dom_sf"/>
</dbReference>
<dbReference type="InterPro" id="IPR034646">
    <property type="entry name" value="ADCK3_dom"/>
</dbReference>
<feature type="compositionally biased region" description="Basic and acidic residues" evidence="5">
    <location>
        <begin position="392"/>
        <end position="412"/>
    </location>
</feature>
<organism evidence="7 8">
    <name type="scientific">Conexibacter woesei (strain DSM 14684 / CCUG 47730 / CIP 108061 / JCM 11494 / NBRC 100937 / ID131577)</name>
    <dbReference type="NCBI Taxonomy" id="469383"/>
    <lineage>
        <taxon>Bacteria</taxon>
        <taxon>Bacillati</taxon>
        <taxon>Actinomycetota</taxon>
        <taxon>Thermoleophilia</taxon>
        <taxon>Solirubrobacterales</taxon>
        <taxon>Conexibacteraceae</taxon>
        <taxon>Conexibacter</taxon>
    </lineage>
</organism>
<keyword evidence="3" id="KW-0547">Nucleotide-binding</keyword>
<dbReference type="Pfam" id="PF03109">
    <property type="entry name" value="ABC1"/>
    <property type="match status" value="1"/>
</dbReference>
<protein>
    <submittedName>
        <fullName evidence="7">ABC-1 domain protein</fullName>
    </submittedName>
</protein>
<dbReference type="Gene3D" id="1.10.510.10">
    <property type="entry name" value="Transferase(Phosphotransferase) domain 1"/>
    <property type="match status" value="1"/>
</dbReference>
<dbReference type="PANTHER" id="PTHR43851:SF3">
    <property type="entry name" value="COENZYME Q8"/>
    <property type="match status" value="1"/>
</dbReference>
<name>D3F2H6_CONWI</name>
<dbReference type="InterPro" id="IPR004147">
    <property type="entry name" value="ABC1_dom"/>
</dbReference>
<keyword evidence="2" id="KW-0808">Transferase</keyword>
<proteinExistence type="inferred from homology"/>
<evidence type="ECO:0000256" key="3">
    <source>
        <dbReference type="ARBA" id="ARBA00022741"/>
    </source>
</evidence>
<keyword evidence="4" id="KW-0067">ATP-binding</keyword>
<feature type="domain" description="ABC1 atypical kinase-like" evidence="6">
    <location>
        <begin position="111"/>
        <end position="348"/>
    </location>
</feature>
<dbReference type="KEGG" id="cwo:Cwoe_3825"/>
<dbReference type="eggNOG" id="COG0661">
    <property type="taxonomic scope" value="Bacteria"/>
</dbReference>
<dbReference type="EMBL" id="CP001854">
    <property type="protein sequence ID" value="ADB52242.1"/>
    <property type="molecule type" value="Genomic_DNA"/>
</dbReference>
<feature type="compositionally biased region" description="Acidic residues" evidence="5">
    <location>
        <begin position="1"/>
        <end position="13"/>
    </location>
</feature>
<comment type="similarity">
    <text evidence="1">Belongs to the protein kinase superfamily. ADCK protein kinase family.</text>
</comment>
<dbReference type="Proteomes" id="UP000008229">
    <property type="component" value="Chromosome"/>
</dbReference>
<evidence type="ECO:0000313" key="8">
    <source>
        <dbReference type="Proteomes" id="UP000008229"/>
    </source>
</evidence>
<feature type="region of interest" description="Disordered" evidence="5">
    <location>
        <begin position="1"/>
        <end position="24"/>
    </location>
</feature>
<dbReference type="OrthoDB" id="9795390at2"/>
<accession>D3F2H6</accession>